<dbReference type="Gene3D" id="1.10.340.70">
    <property type="match status" value="1"/>
</dbReference>
<organism evidence="6 7">
    <name type="scientific">Lingula anatina</name>
    <name type="common">Brachiopod</name>
    <name type="synonym">Lingula unguis</name>
    <dbReference type="NCBI Taxonomy" id="7574"/>
    <lineage>
        <taxon>Eukaryota</taxon>
        <taxon>Metazoa</taxon>
        <taxon>Spiralia</taxon>
        <taxon>Lophotrochozoa</taxon>
        <taxon>Brachiopoda</taxon>
        <taxon>Linguliformea</taxon>
        <taxon>Lingulata</taxon>
        <taxon>Lingulida</taxon>
        <taxon>Linguloidea</taxon>
        <taxon>Lingulidae</taxon>
        <taxon>Lingula</taxon>
    </lineage>
</organism>
<evidence type="ECO:0000259" key="5">
    <source>
        <dbReference type="PROSITE" id="PS50994"/>
    </source>
</evidence>
<dbReference type="PANTHER" id="PTHR47266">
    <property type="entry name" value="ENDONUCLEASE-RELATED"/>
    <property type="match status" value="1"/>
</dbReference>
<evidence type="ECO:0000313" key="6">
    <source>
        <dbReference type="Proteomes" id="UP000085678"/>
    </source>
</evidence>
<dbReference type="SUPFAM" id="SSF53098">
    <property type="entry name" value="Ribonuclease H-like"/>
    <property type="match status" value="1"/>
</dbReference>
<gene>
    <name evidence="7" type="primary">LOC106152958</name>
</gene>
<dbReference type="GO" id="GO:0003676">
    <property type="term" value="F:nucleic acid binding"/>
    <property type="evidence" value="ECO:0007669"/>
    <property type="project" value="InterPro"/>
</dbReference>
<comment type="similarity">
    <text evidence="1">Belongs to the peptidase C48 family.</text>
</comment>
<reference evidence="7" key="1">
    <citation type="journal article" date="2015" name="Nat. Commun.">
        <title>The Lingula genome provides insights into brachiopod evolution and the origin of phosphate biomineralization.</title>
        <authorList>
            <person name="Luo Y.J."/>
            <person name="Takeuchi T."/>
            <person name="Koyanagi R."/>
            <person name="Yamada L."/>
            <person name="Kanda M."/>
            <person name="Khalturina M."/>
            <person name="Fujie M."/>
            <person name="Yamasaki S.I."/>
            <person name="Endo K."/>
            <person name="Satoh N."/>
        </authorList>
    </citation>
    <scope>NUCLEOTIDE SEQUENCE</scope>
</reference>
<dbReference type="FunFam" id="1.10.340.70:FF:000001">
    <property type="entry name" value="Retrovirus-related Pol polyprotein from transposon gypsy-like Protein"/>
    <property type="match status" value="1"/>
</dbReference>
<proteinExistence type="inferred from homology"/>
<dbReference type="GO" id="GO:0015074">
    <property type="term" value="P:DNA integration"/>
    <property type="evidence" value="ECO:0007669"/>
    <property type="project" value="InterPro"/>
</dbReference>
<feature type="domain" description="Integrase catalytic" evidence="5">
    <location>
        <begin position="126"/>
        <end position="226"/>
    </location>
</feature>
<dbReference type="GeneID" id="106152958"/>
<dbReference type="GO" id="GO:0008234">
    <property type="term" value="F:cysteine-type peptidase activity"/>
    <property type="evidence" value="ECO:0007669"/>
    <property type="project" value="InterPro"/>
</dbReference>
<protein>
    <submittedName>
        <fullName evidence="7">Uncharacterized protein LOC106152958</fullName>
    </submittedName>
</protein>
<feature type="domain" description="Ubiquitin-like protease family profile" evidence="4">
    <location>
        <begin position="320"/>
        <end position="478"/>
    </location>
</feature>
<dbReference type="RefSeq" id="XP_013382157.1">
    <property type="nucleotide sequence ID" value="XM_013526703.1"/>
</dbReference>
<dbReference type="InterPro" id="IPR001584">
    <property type="entry name" value="Integrase_cat-core"/>
</dbReference>
<evidence type="ECO:0000313" key="7">
    <source>
        <dbReference type="RefSeq" id="XP_013382157.1"/>
    </source>
</evidence>
<dbReference type="InterPro" id="IPR038765">
    <property type="entry name" value="Papain-like_cys_pep_sf"/>
</dbReference>
<dbReference type="InterPro" id="IPR052160">
    <property type="entry name" value="Gypsy_RT_Integrase-like"/>
</dbReference>
<reference evidence="7" key="2">
    <citation type="submission" date="2025-08" db="UniProtKB">
        <authorList>
            <consortium name="RefSeq"/>
        </authorList>
    </citation>
    <scope>IDENTIFICATION</scope>
</reference>
<dbReference type="Pfam" id="PF02902">
    <property type="entry name" value="Peptidase_C48"/>
    <property type="match status" value="1"/>
</dbReference>
<dbReference type="InParanoid" id="A0A1S3H850"/>
<dbReference type="PROSITE" id="PS50994">
    <property type="entry name" value="INTEGRASE"/>
    <property type="match status" value="1"/>
</dbReference>
<sequence>MLSTTDFPLFKKGENLYYVGKDGNQQRVILDLEEVKDILHEYHSSATGGHSGINATLTKIRAHFMWSRMKEDVMEYIQACDKCQKQSHIKTQSPELKPITVTEAMELVGMDLIGPLPTTQNGHKWGAPKRLLSDQGREFVAAINMEMCKALNISRSVTSAYHRQTNGLDERTNQTLKARLSKLMDATDRVEEQVVIEEQIDEMVQQRAALMEVTKKAVDENVEKAKTRQRETYAKRKAKGVKTFQLELKPHLESHLHKKPKLDVAVDIVTPSEPDHSTEPVEEPPLLLGDEPLPEHFVDGPELEDYSAPKPDAKLVIGDNTLEMGDLRTLDGKEWLNDNVVHGYLGLIAQQASWADKTPTYVFPCFLATLWEKNHFDHWLYQDVQFSKYKYILLPACLGQHWILLVADVQKCSFSVLDSLGTPRAQQLEQNWLRFWEIRQKKVPRDITEDWVSAGMKSNEQVGCSDCGVFVLMNAETVIKGADLNSINQSLCQPFRTYAKKRLLRDARKSEERICDIPFCKNDNYHKWIQCNVCTSWCHTVCANVKATKKNLQKLVFVCPMCIGKN</sequence>
<dbReference type="STRING" id="7574.A0A1S3H850"/>
<dbReference type="InterPro" id="IPR013083">
    <property type="entry name" value="Znf_RING/FYVE/PHD"/>
</dbReference>
<keyword evidence="6" id="KW-1185">Reference proteome</keyword>
<dbReference type="OrthoDB" id="10047254at2759"/>
<evidence type="ECO:0000256" key="3">
    <source>
        <dbReference type="ARBA" id="ARBA00022801"/>
    </source>
</evidence>
<dbReference type="InterPro" id="IPR041588">
    <property type="entry name" value="Integrase_H2C2"/>
</dbReference>
<dbReference type="CDD" id="cd15517">
    <property type="entry name" value="PHD_TCF19_like"/>
    <property type="match status" value="1"/>
</dbReference>
<keyword evidence="3" id="KW-0378">Hydrolase</keyword>
<dbReference type="SUPFAM" id="SSF57903">
    <property type="entry name" value="FYVE/PHD zinc finger"/>
    <property type="match status" value="1"/>
</dbReference>
<dbReference type="Pfam" id="PF17921">
    <property type="entry name" value="Integrase_H2C2"/>
    <property type="match status" value="1"/>
</dbReference>
<evidence type="ECO:0000259" key="4">
    <source>
        <dbReference type="PROSITE" id="PS50600"/>
    </source>
</evidence>
<dbReference type="Gene3D" id="3.30.40.10">
    <property type="entry name" value="Zinc/RING finger domain, C3HC4 (zinc finger)"/>
    <property type="match status" value="1"/>
</dbReference>
<dbReference type="PROSITE" id="PS50600">
    <property type="entry name" value="ULP_PROTEASE"/>
    <property type="match status" value="1"/>
</dbReference>
<accession>A0A1S3H850</accession>
<name>A0A1S3H850_LINAN</name>
<dbReference type="InterPro" id="IPR012337">
    <property type="entry name" value="RNaseH-like_sf"/>
</dbReference>
<evidence type="ECO:0000256" key="2">
    <source>
        <dbReference type="ARBA" id="ARBA00022670"/>
    </source>
</evidence>
<dbReference type="Gene3D" id="3.30.420.10">
    <property type="entry name" value="Ribonuclease H-like superfamily/Ribonuclease H"/>
    <property type="match status" value="1"/>
</dbReference>
<dbReference type="InterPro" id="IPR003653">
    <property type="entry name" value="Peptidase_C48_C"/>
</dbReference>
<dbReference type="Proteomes" id="UP000085678">
    <property type="component" value="Unplaced"/>
</dbReference>
<dbReference type="SUPFAM" id="SSF54001">
    <property type="entry name" value="Cysteine proteinases"/>
    <property type="match status" value="1"/>
</dbReference>
<evidence type="ECO:0000256" key="1">
    <source>
        <dbReference type="ARBA" id="ARBA00005234"/>
    </source>
</evidence>
<dbReference type="GO" id="GO:0006508">
    <property type="term" value="P:proteolysis"/>
    <property type="evidence" value="ECO:0007669"/>
    <property type="project" value="UniProtKB-KW"/>
</dbReference>
<dbReference type="InterPro" id="IPR036397">
    <property type="entry name" value="RNaseH_sf"/>
</dbReference>
<keyword evidence="2" id="KW-0645">Protease</keyword>
<dbReference type="InterPro" id="IPR011011">
    <property type="entry name" value="Znf_FYVE_PHD"/>
</dbReference>
<dbReference type="Gene3D" id="3.40.395.10">
    <property type="entry name" value="Adenoviral Proteinase, Chain A"/>
    <property type="match status" value="1"/>
</dbReference>
<dbReference type="AlphaFoldDB" id="A0A1S3H850"/>
<dbReference type="KEGG" id="lak:106152958"/>